<dbReference type="PANTHER" id="PTHR43422">
    <property type="entry name" value="THIAMINE THIAZOLE SYNTHASE"/>
    <property type="match status" value="1"/>
</dbReference>
<gene>
    <name evidence="3" type="ORF">SR1949_12660</name>
</gene>
<accession>A0A480A1Y4</accession>
<dbReference type="GO" id="GO:0071949">
    <property type="term" value="F:FAD binding"/>
    <property type="evidence" value="ECO:0007669"/>
    <property type="project" value="InterPro"/>
</dbReference>
<reference evidence="4" key="1">
    <citation type="submission" date="2019-02" db="EMBL/GenBank/DDBJ databases">
        <title>Draft genome sequence of Sphaerospermopsis reniformis NIES-1949.</title>
        <authorList>
            <person name="Yamaguchi H."/>
            <person name="Suzuki S."/>
            <person name="Kawachi M."/>
        </authorList>
    </citation>
    <scope>NUCLEOTIDE SEQUENCE [LARGE SCALE GENOMIC DNA]</scope>
    <source>
        <strain evidence="4">NIES-1949</strain>
    </source>
</reference>
<evidence type="ECO:0000259" key="2">
    <source>
        <dbReference type="Pfam" id="PF01494"/>
    </source>
</evidence>
<evidence type="ECO:0000313" key="4">
    <source>
        <dbReference type="Proteomes" id="UP000300142"/>
    </source>
</evidence>
<dbReference type="Gene3D" id="3.50.50.60">
    <property type="entry name" value="FAD/NAD(P)-binding domain"/>
    <property type="match status" value="1"/>
</dbReference>
<dbReference type="EMBL" id="BJCE01000028">
    <property type="protein sequence ID" value="GCL36164.1"/>
    <property type="molecule type" value="Genomic_DNA"/>
</dbReference>
<keyword evidence="1" id="KW-1133">Transmembrane helix</keyword>
<feature type="transmembrane region" description="Helical" evidence="1">
    <location>
        <begin position="12"/>
        <end position="34"/>
    </location>
</feature>
<protein>
    <recommendedName>
        <fullName evidence="2">FAD-binding domain-containing protein</fullName>
    </recommendedName>
</protein>
<keyword evidence="1" id="KW-0812">Transmembrane</keyword>
<dbReference type="InterPro" id="IPR002938">
    <property type="entry name" value="FAD-bd"/>
</dbReference>
<dbReference type="Proteomes" id="UP000300142">
    <property type="component" value="Unassembled WGS sequence"/>
</dbReference>
<dbReference type="SUPFAM" id="SSF51905">
    <property type="entry name" value="FAD/NAD(P)-binding domain"/>
    <property type="match status" value="1"/>
</dbReference>
<dbReference type="Pfam" id="PF01494">
    <property type="entry name" value="FAD_binding_3"/>
    <property type="match status" value="1"/>
</dbReference>
<sequence>MMYSNNSTSTEKTAVVIGGSIAGMLAAQVLTWYFDRVIIVEKDLLGSTAQPEKRPGVPQSFHVHALLIRGQQILEQLFPGILAELAESGTPFVNWTADVPWLGSSGWCPRFHSHLATHTCSRNLLEWIIRQRLVANDRVKLRLGTQVTSFLSNADKTQVTGVRIRTGNEPEIEIFADLVVDATGRTSRTPHWLQEMGYEPTQETIVNSFLGYASRWYQIPSDLQIDWQSVYITAQPPGTRGGVIYKVEGNRWIVTLVGIGRDYPPTDEGGFLEFARSLRSPIIYETIKNAQPISPIYAYKRTENCLRHYEKLSRFPENLVVVGDAVCSFNPVYGQGMTTAALGAVTLDECLSKQENLTGLSRRFQKQLNKVISIPWMIATGEDFRWSTTEGGKPSLINKMMQKYLEQVLVLQSKSGEVHQLFLEVINMIKPPRAFFHPRIFMQVLKQVLTSHVQGENLSHGENLTKSLPAVLE</sequence>
<dbReference type="AlphaFoldDB" id="A0A480A1Y4"/>
<organism evidence="3 4">
    <name type="scientific">Sphaerospermopsis reniformis</name>
    <dbReference type="NCBI Taxonomy" id="531300"/>
    <lineage>
        <taxon>Bacteria</taxon>
        <taxon>Bacillati</taxon>
        <taxon>Cyanobacteriota</taxon>
        <taxon>Cyanophyceae</taxon>
        <taxon>Nostocales</taxon>
        <taxon>Aphanizomenonaceae</taxon>
        <taxon>Sphaerospermopsis</taxon>
    </lineage>
</organism>
<proteinExistence type="predicted"/>
<dbReference type="InterPro" id="IPR036188">
    <property type="entry name" value="FAD/NAD-bd_sf"/>
</dbReference>
<evidence type="ECO:0000313" key="3">
    <source>
        <dbReference type="EMBL" id="GCL36164.1"/>
    </source>
</evidence>
<evidence type="ECO:0000256" key="1">
    <source>
        <dbReference type="SAM" id="Phobius"/>
    </source>
</evidence>
<dbReference type="PANTHER" id="PTHR43422:SF3">
    <property type="entry name" value="THIAMINE THIAZOLE SYNTHASE"/>
    <property type="match status" value="1"/>
</dbReference>
<comment type="caution">
    <text evidence="3">The sequence shown here is derived from an EMBL/GenBank/DDBJ whole genome shotgun (WGS) entry which is preliminary data.</text>
</comment>
<feature type="domain" description="FAD-binding" evidence="2">
    <location>
        <begin position="14"/>
        <end position="352"/>
    </location>
</feature>
<name>A0A480A1Y4_9CYAN</name>
<keyword evidence="1" id="KW-0472">Membrane</keyword>
<keyword evidence="4" id="KW-1185">Reference proteome</keyword>
<dbReference type="RefSeq" id="WP_137666759.1">
    <property type="nucleotide sequence ID" value="NZ_BJCE01000028.1"/>
</dbReference>